<dbReference type="InterPro" id="IPR016138">
    <property type="entry name" value="Ribosome_inactivat_prot_sub1"/>
</dbReference>
<evidence type="ECO:0000256" key="2">
    <source>
        <dbReference type="RuleBase" id="RU004915"/>
    </source>
</evidence>
<evidence type="ECO:0000256" key="3">
    <source>
        <dbReference type="SAM" id="MobiDB-lite"/>
    </source>
</evidence>
<protein>
    <recommendedName>
        <fullName evidence="4">OTU domain-containing protein</fullName>
    </recommendedName>
</protein>
<dbReference type="Gene3D" id="3.40.420.10">
    <property type="entry name" value="Ricin (A subunit), domain 1"/>
    <property type="match status" value="1"/>
</dbReference>
<comment type="caution">
    <text evidence="5">The sequence shown here is derived from an EMBL/GenBank/DDBJ whole genome shotgun (WGS) entry which is preliminary data.</text>
</comment>
<dbReference type="PANTHER" id="PTHR12419:SF111">
    <property type="entry name" value="OVARIAN TUMOR DOMAIN-CONTAINING DEUBIQUITINATING ENZYME 9"/>
    <property type="match status" value="1"/>
</dbReference>
<keyword evidence="2" id="KW-0611">Plant defense</keyword>
<gene>
    <name evidence="5" type="ORF">CASFOL_039101</name>
</gene>
<sequence>MARKDRGKAKNTEEEREKKASNRKSVLPVPVSRPPQDDDISETTAALHLDEPDHDYSIFVRKVRDSWTEVKHDNIHVLPEAKKSGKPDHVYIYVSGDEGLKVFIERYNGYVKGYSLVGKANTKKCCCWFDDQAPKPPNKDIKLIGKDSDYGGIIWMANYTDGRLGRVQIGQRALHESYFGLKDFLVNKWDDNIKITRDMIEKAGRSMLTILLMVCEAARFEDVERFIAKNYKNGMIGIPGIDNRVRNWSNGAKSGRDSDIRLYQYNDWKLVPKVEKEKLITGKLVQKVDKEKLKTAVYDSTIPRPLEGYIEIDVGRDGNCQFRALSHQLSGDEGRFEEVRADVVLQLHADRVANREYFRSDEEYIAYVVGMSADGAWGDHYTLQAAANAYNMSIVNMAWSESERSWIRHRIVPRGHTVPPVRELYVSLRDDHYRSLIRPPI</sequence>
<proteinExistence type="inferred from homology"/>
<evidence type="ECO:0000313" key="6">
    <source>
        <dbReference type="Proteomes" id="UP001632038"/>
    </source>
</evidence>
<dbReference type="SUPFAM" id="SSF56371">
    <property type="entry name" value="Ribosome inactivating proteins (RIP)"/>
    <property type="match status" value="1"/>
</dbReference>
<dbReference type="Pfam" id="PF02338">
    <property type="entry name" value="OTU"/>
    <property type="match status" value="1"/>
</dbReference>
<comment type="similarity">
    <text evidence="2">Belongs to the ribosome-inactivating protein family.</text>
</comment>
<evidence type="ECO:0000313" key="5">
    <source>
        <dbReference type="EMBL" id="KAL3616707.1"/>
    </source>
</evidence>
<dbReference type="InterPro" id="IPR001574">
    <property type="entry name" value="Ribosome_inactivat_prot"/>
</dbReference>
<reference evidence="6" key="1">
    <citation type="journal article" date="2024" name="IScience">
        <title>Strigolactones Initiate the Formation of Haustorium-like Structures in Castilleja.</title>
        <authorList>
            <person name="Buerger M."/>
            <person name="Peterson D."/>
            <person name="Chory J."/>
        </authorList>
    </citation>
    <scope>NUCLEOTIDE SEQUENCE [LARGE SCALE GENOMIC DNA]</scope>
</reference>
<dbReference type="PROSITE" id="PS50802">
    <property type="entry name" value="OTU"/>
    <property type="match status" value="1"/>
</dbReference>
<dbReference type="InterPro" id="IPR036041">
    <property type="entry name" value="Ribosome-inact_prot_sf"/>
</dbReference>
<comment type="similarity">
    <text evidence="1">Belongs to the peptidase C85 family.</text>
</comment>
<comment type="catalytic activity">
    <reaction evidence="2">
        <text>Endohydrolysis of the N-glycosidic bond at one specific adenosine on the 28S rRNA.</text>
        <dbReference type="EC" id="3.2.2.22"/>
    </reaction>
</comment>
<dbReference type="InterPro" id="IPR050704">
    <property type="entry name" value="Peptidase_C85-like"/>
</dbReference>
<feature type="domain" description="OTU" evidence="4">
    <location>
        <begin position="309"/>
        <end position="439"/>
    </location>
</feature>
<dbReference type="EMBL" id="JAVIJP010000087">
    <property type="protein sequence ID" value="KAL3616707.1"/>
    <property type="molecule type" value="Genomic_DNA"/>
</dbReference>
<keyword evidence="6" id="KW-1185">Reference proteome</keyword>
<accession>A0ABD3BHD1</accession>
<feature type="compositionally biased region" description="Basic and acidic residues" evidence="3">
    <location>
        <begin position="8"/>
        <end position="20"/>
    </location>
</feature>
<dbReference type="PANTHER" id="PTHR12419">
    <property type="entry name" value="OTU DOMAIN CONTAINING PROTEIN"/>
    <property type="match status" value="1"/>
</dbReference>
<dbReference type="GO" id="GO:0090729">
    <property type="term" value="F:toxin activity"/>
    <property type="evidence" value="ECO:0007669"/>
    <property type="project" value="UniProtKB-KW"/>
</dbReference>
<dbReference type="GO" id="GO:0030598">
    <property type="term" value="F:rRNA N-glycosylase activity"/>
    <property type="evidence" value="ECO:0007669"/>
    <property type="project" value="UniProtKB-EC"/>
</dbReference>
<dbReference type="GO" id="GO:0017148">
    <property type="term" value="P:negative regulation of translation"/>
    <property type="evidence" value="ECO:0007669"/>
    <property type="project" value="UniProtKB-KW"/>
</dbReference>
<feature type="region of interest" description="Disordered" evidence="3">
    <location>
        <begin position="1"/>
        <end position="40"/>
    </location>
</feature>
<dbReference type="InterPro" id="IPR003323">
    <property type="entry name" value="OTU_dom"/>
</dbReference>
<dbReference type="Proteomes" id="UP001632038">
    <property type="component" value="Unassembled WGS sequence"/>
</dbReference>
<dbReference type="SUPFAM" id="SSF54001">
    <property type="entry name" value="Cysteine proteinases"/>
    <property type="match status" value="1"/>
</dbReference>
<dbReference type="GO" id="GO:0006952">
    <property type="term" value="P:defense response"/>
    <property type="evidence" value="ECO:0007669"/>
    <property type="project" value="UniProtKB-KW"/>
</dbReference>
<dbReference type="PRINTS" id="PR00396">
    <property type="entry name" value="SHIGARICIN"/>
</dbReference>
<dbReference type="Gene3D" id="3.90.70.80">
    <property type="match status" value="1"/>
</dbReference>
<keyword evidence="2" id="KW-0378">Hydrolase</keyword>
<keyword evidence="2" id="KW-0800">Toxin</keyword>
<dbReference type="InterPro" id="IPR038765">
    <property type="entry name" value="Papain-like_cys_pep_sf"/>
</dbReference>
<name>A0ABD3BHD1_9LAMI</name>
<keyword evidence="2" id="KW-0652">Protein synthesis inhibitor</keyword>
<dbReference type="Pfam" id="PF00161">
    <property type="entry name" value="RIP"/>
    <property type="match status" value="1"/>
</dbReference>
<evidence type="ECO:0000259" key="4">
    <source>
        <dbReference type="PROSITE" id="PS50802"/>
    </source>
</evidence>
<dbReference type="AlphaFoldDB" id="A0ABD3BHD1"/>
<dbReference type="InterPro" id="IPR017989">
    <property type="entry name" value="Ribosome_inactivat_1/2"/>
</dbReference>
<organism evidence="5 6">
    <name type="scientific">Castilleja foliolosa</name>
    <dbReference type="NCBI Taxonomy" id="1961234"/>
    <lineage>
        <taxon>Eukaryota</taxon>
        <taxon>Viridiplantae</taxon>
        <taxon>Streptophyta</taxon>
        <taxon>Embryophyta</taxon>
        <taxon>Tracheophyta</taxon>
        <taxon>Spermatophyta</taxon>
        <taxon>Magnoliopsida</taxon>
        <taxon>eudicotyledons</taxon>
        <taxon>Gunneridae</taxon>
        <taxon>Pentapetalae</taxon>
        <taxon>asterids</taxon>
        <taxon>lamiids</taxon>
        <taxon>Lamiales</taxon>
        <taxon>Orobanchaceae</taxon>
        <taxon>Pedicularideae</taxon>
        <taxon>Castillejinae</taxon>
        <taxon>Castilleja</taxon>
    </lineage>
</organism>
<evidence type="ECO:0000256" key="1">
    <source>
        <dbReference type="ARBA" id="ARBA00010407"/>
    </source>
</evidence>